<dbReference type="Pfam" id="PF00710">
    <property type="entry name" value="Asparaginase"/>
    <property type="match status" value="1"/>
</dbReference>
<organism evidence="12 13">
    <name type="scientific">Bacillus coahuilensis p1.1.43</name>
    <dbReference type="NCBI Taxonomy" id="1150625"/>
    <lineage>
        <taxon>Bacteria</taxon>
        <taxon>Bacillati</taxon>
        <taxon>Bacillota</taxon>
        <taxon>Bacilli</taxon>
        <taxon>Bacillales</taxon>
        <taxon>Bacillaceae</taxon>
        <taxon>Bacillus</taxon>
    </lineage>
</organism>
<dbReference type="EC" id="3.5.1.1" evidence="3"/>
<dbReference type="SUPFAM" id="SSF53774">
    <property type="entry name" value="Glutaminase/Asparaginase"/>
    <property type="match status" value="1"/>
</dbReference>
<dbReference type="OrthoDB" id="9788068at2"/>
<dbReference type="FunFam" id="3.40.50.1170:FF:000001">
    <property type="entry name" value="L-asparaginase 2"/>
    <property type="match status" value="1"/>
</dbReference>
<evidence type="ECO:0000256" key="6">
    <source>
        <dbReference type="PIRSR" id="PIRSR001220-1"/>
    </source>
</evidence>
<dbReference type="PATRIC" id="fig|1150625.3.peg.1854"/>
<evidence type="ECO:0000313" key="13">
    <source>
        <dbReference type="Proteomes" id="UP000074108"/>
    </source>
</evidence>
<dbReference type="InterPro" id="IPR027474">
    <property type="entry name" value="L-asparaginase_N"/>
</dbReference>
<dbReference type="PROSITE" id="PS51732">
    <property type="entry name" value="ASN_GLN_ASE_3"/>
    <property type="match status" value="1"/>
</dbReference>
<dbReference type="EMBL" id="LDYG01000028">
    <property type="protein sequence ID" value="KUP06599.1"/>
    <property type="molecule type" value="Genomic_DNA"/>
</dbReference>
<dbReference type="InterPro" id="IPR006034">
    <property type="entry name" value="Asparaginase/glutaminase-like"/>
</dbReference>
<dbReference type="InterPro" id="IPR027475">
    <property type="entry name" value="Asparaginase/glutaminase_AS2"/>
</dbReference>
<dbReference type="Pfam" id="PF17763">
    <property type="entry name" value="Asparaginase_C"/>
    <property type="match status" value="1"/>
</dbReference>
<feature type="active site" description="O-isoaspartyl threonine intermediate" evidence="6">
    <location>
        <position position="13"/>
    </location>
</feature>
<evidence type="ECO:0000256" key="3">
    <source>
        <dbReference type="ARBA" id="ARBA00012920"/>
    </source>
</evidence>
<dbReference type="InterPro" id="IPR040919">
    <property type="entry name" value="Asparaginase_C"/>
</dbReference>
<dbReference type="PIRSF" id="PIRSF500176">
    <property type="entry name" value="L_ASNase"/>
    <property type="match status" value="1"/>
</dbReference>
<name>A0A147K8R6_9BACI</name>
<dbReference type="RefSeq" id="WP_059351118.1">
    <property type="nucleotide sequence ID" value="NZ_LDYG01000028.1"/>
</dbReference>
<comment type="catalytic activity">
    <reaction evidence="5">
        <text>L-asparagine + H2O = L-aspartate + NH4(+)</text>
        <dbReference type="Rhea" id="RHEA:21016"/>
        <dbReference type="ChEBI" id="CHEBI:15377"/>
        <dbReference type="ChEBI" id="CHEBI:28938"/>
        <dbReference type="ChEBI" id="CHEBI:29991"/>
        <dbReference type="ChEBI" id="CHEBI:58048"/>
        <dbReference type="EC" id="3.5.1.1"/>
    </reaction>
</comment>
<dbReference type="InterPro" id="IPR036152">
    <property type="entry name" value="Asp/glu_Ase-like_sf"/>
</dbReference>
<dbReference type="Proteomes" id="UP000074108">
    <property type="component" value="Unassembled WGS sequence"/>
</dbReference>
<dbReference type="SMART" id="SM00870">
    <property type="entry name" value="Asparaginase"/>
    <property type="match status" value="1"/>
</dbReference>
<feature type="binding site" evidence="7">
    <location>
        <begin position="88"/>
        <end position="89"/>
    </location>
    <ligand>
        <name>substrate</name>
    </ligand>
</feature>
<feature type="domain" description="Asparaginase/glutaminase C-terminal" evidence="11">
    <location>
        <begin position="206"/>
        <end position="321"/>
    </location>
</feature>
<dbReference type="InterPro" id="IPR004550">
    <property type="entry name" value="AsnASE_II"/>
</dbReference>
<feature type="active site" evidence="8">
    <location>
        <position position="13"/>
    </location>
</feature>
<comment type="similarity">
    <text evidence="1">Belongs to the asparaginase 1 family.</text>
</comment>
<dbReference type="PRINTS" id="PR00139">
    <property type="entry name" value="ASNGLNASE"/>
</dbReference>
<dbReference type="InterPro" id="IPR027473">
    <property type="entry name" value="L-asparaginase_C"/>
</dbReference>
<feature type="domain" description="L-asparaginase N-terminal" evidence="10">
    <location>
        <begin position="5"/>
        <end position="192"/>
    </location>
</feature>
<dbReference type="PIRSF" id="PIRSF001220">
    <property type="entry name" value="L-ASNase_gatD"/>
    <property type="match status" value="1"/>
</dbReference>
<comment type="subunit">
    <text evidence="2">Homotetramer.</text>
</comment>
<reference evidence="12 13" key="1">
    <citation type="journal article" date="2016" name="Front. Microbiol.">
        <title>Microevolution Analysis of Bacillus coahuilensis Unveils Differences in Phosphorus Acquisition Strategies and Their Regulation.</title>
        <authorList>
            <person name="Gomez-Lunar Z."/>
            <person name="Hernandez-Gonzalez I."/>
            <person name="Rodriguez-Torres M.D."/>
            <person name="Souza V."/>
            <person name="Olmedo-Alvarez G."/>
        </authorList>
    </citation>
    <scope>NUCLEOTIDE SEQUENCE [LARGE SCALE GENOMIC DNA]</scope>
    <source>
        <strain evidence="13">p1.1.43</strain>
    </source>
</reference>
<proteinExistence type="inferred from homology"/>
<gene>
    <name evidence="12" type="ORF">Q75_08755</name>
</gene>
<dbReference type="CDD" id="cd08964">
    <property type="entry name" value="L-asparaginase_II"/>
    <property type="match status" value="1"/>
</dbReference>
<dbReference type="PANTHER" id="PTHR11707">
    <property type="entry name" value="L-ASPARAGINASE"/>
    <property type="match status" value="1"/>
</dbReference>
<evidence type="ECO:0000256" key="9">
    <source>
        <dbReference type="PROSITE-ProRule" id="PRU10100"/>
    </source>
</evidence>
<evidence type="ECO:0000256" key="7">
    <source>
        <dbReference type="PIRSR" id="PIRSR001220-2"/>
    </source>
</evidence>
<dbReference type="GO" id="GO:0004067">
    <property type="term" value="F:asparaginase activity"/>
    <property type="evidence" value="ECO:0007669"/>
    <property type="project" value="UniProtKB-UniRule"/>
</dbReference>
<accession>A0A147K8R6</accession>
<feature type="active site" evidence="9">
    <location>
        <position position="88"/>
    </location>
</feature>
<dbReference type="FunFam" id="3.40.50.40:FF:000003">
    <property type="entry name" value="L-asparaginase 2"/>
    <property type="match status" value="1"/>
</dbReference>
<keyword evidence="13" id="KW-1185">Reference proteome</keyword>
<dbReference type="InterPro" id="IPR020827">
    <property type="entry name" value="Asparaginase/glutaminase_AS1"/>
</dbReference>
<dbReference type="PANTHER" id="PTHR11707:SF28">
    <property type="entry name" value="60 KDA LYSOPHOSPHOLIPASE"/>
    <property type="match status" value="1"/>
</dbReference>
<comment type="caution">
    <text evidence="12">The sequence shown here is derived from an EMBL/GenBank/DDBJ whole genome shotgun (WGS) entry which is preliminary data.</text>
</comment>
<evidence type="ECO:0000256" key="4">
    <source>
        <dbReference type="ARBA" id="ARBA00022801"/>
    </source>
</evidence>
<dbReference type="GO" id="GO:0006528">
    <property type="term" value="P:asparagine metabolic process"/>
    <property type="evidence" value="ECO:0007669"/>
    <property type="project" value="InterPro"/>
</dbReference>
<sequence>MKKHLLIIHTGGTISMYEDMDTGSVMIGNENQLSKNAKISDLANFTTFELFHVPSPHMTPEKMHIIHTLILSEMEKNSIDGVVITHGTDTLEETAYFLDTTLDISIPIVVTGAMRSSNEIGSDGLYNFITSIRVATCDQARNKGVLVVLNDEIHSALNVTKTHTSNVATFQSPQHGPIGLVTKKEIIFHHSPNKSIVIKDYHLNHKVALLKAYTGMDSDLILCLKELQYDGVVIEGLGQGNLPPSAIQGIQSLRESQIPIVLVSRCFNGIVQDVYDYEGGGKRLKEEGVIFCNGLNGQKARIKLLLALSVSSEIRYLHEAFQ</sequence>
<dbReference type="InterPro" id="IPR037152">
    <property type="entry name" value="L-asparaginase_N_sf"/>
</dbReference>
<evidence type="ECO:0000259" key="11">
    <source>
        <dbReference type="Pfam" id="PF17763"/>
    </source>
</evidence>
<protein>
    <recommendedName>
        <fullName evidence="3">asparaginase</fullName>
        <ecNumber evidence="3">3.5.1.1</ecNumber>
    </recommendedName>
</protein>
<dbReference type="Gene3D" id="3.40.50.40">
    <property type="match status" value="1"/>
</dbReference>
<evidence type="ECO:0000313" key="12">
    <source>
        <dbReference type="EMBL" id="KUP06599.1"/>
    </source>
</evidence>
<dbReference type="STRING" id="1150625.Q75_08755"/>
<dbReference type="SFLD" id="SFLDS00057">
    <property type="entry name" value="Glutaminase/Asparaginase"/>
    <property type="match status" value="1"/>
</dbReference>
<dbReference type="Gene3D" id="3.40.50.1170">
    <property type="entry name" value="L-asparaginase, N-terminal domain"/>
    <property type="match status" value="1"/>
</dbReference>
<feature type="binding site" evidence="7">
    <location>
        <position position="55"/>
    </location>
    <ligand>
        <name>substrate</name>
    </ligand>
</feature>
<evidence type="ECO:0000259" key="10">
    <source>
        <dbReference type="Pfam" id="PF00710"/>
    </source>
</evidence>
<dbReference type="PROSITE" id="PS00917">
    <property type="entry name" value="ASN_GLN_ASE_2"/>
    <property type="match status" value="1"/>
</dbReference>
<evidence type="ECO:0000256" key="2">
    <source>
        <dbReference type="ARBA" id="ARBA00011881"/>
    </source>
</evidence>
<keyword evidence="4" id="KW-0378">Hydrolase</keyword>
<dbReference type="AlphaFoldDB" id="A0A147K8R6"/>
<evidence type="ECO:0000256" key="1">
    <source>
        <dbReference type="ARBA" id="ARBA00010518"/>
    </source>
</evidence>
<evidence type="ECO:0000256" key="5">
    <source>
        <dbReference type="ARBA" id="ARBA00049366"/>
    </source>
</evidence>
<evidence type="ECO:0000256" key="8">
    <source>
        <dbReference type="PROSITE-ProRule" id="PRU10099"/>
    </source>
</evidence>
<dbReference type="PROSITE" id="PS00144">
    <property type="entry name" value="ASN_GLN_ASE_1"/>
    <property type="match status" value="1"/>
</dbReference>